<dbReference type="EMBL" id="CP021920">
    <property type="protein sequence ID" value="ASB88135.1"/>
    <property type="molecule type" value="Genomic_DNA"/>
</dbReference>
<dbReference type="PANTHER" id="PTHR30518:SF2">
    <property type="entry name" value="ENDOLYTIC MUREIN TRANSGLYCOSYLASE"/>
    <property type="match status" value="1"/>
</dbReference>
<sequence>MFEDQTKKPFIKKLLNHKIKFWAAVAAALIILIAGGASLYVKSALEPVNKNSEKAVNVYIPKGSTISTIAAKLKKQDLIKNEKVFIAYVKFKHAEGFQAGNFQLSQSMGPAELIEKLTSTSHVPAFKIIIPEGRQLSEIADIIAGQTNYSNKDIMKKLDDKGFINQLKKKYPKLITDDVLNKNIKHPLEGYLYPATYPFYDPQTKLETIIEAMIKQTDKVAGKYQSQMKGKNMSVHKTLTLASLIEEEATEKADRHKISSVFHNRLGKKMPLQTDPTVLYALGKHKNRVVYKDLEAKSPYNTYTNTGLPPGPIANAGETSWEAALNPDKTEYVYFLAKKNGEVVFTKTLKEHNKAKSKYITNGQSE</sequence>
<dbReference type="RefSeq" id="WP_006637787.1">
    <property type="nucleotide sequence ID" value="NZ_BORD01000003.1"/>
</dbReference>
<name>A0ABN5ABC1_9BACI</name>
<comment type="subcellular location">
    <subcellularLocation>
        <location evidence="7">Cell membrane</location>
        <topology evidence="7">Single-pass membrane protein</topology>
    </subcellularLocation>
</comment>
<keyword evidence="6 7" id="KW-0961">Cell wall biogenesis/degradation</keyword>
<feature type="site" description="Important for catalytic activity" evidence="7">
    <location>
        <position position="248"/>
    </location>
</feature>
<dbReference type="Proteomes" id="UP000196877">
    <property type="component" value="Chromosome"/>
</dbReference>
<evidence type="ECO:0000313" key="8">
    <source>
        <dbReference type="EMBL" id="ASB88135.1"/>
    </source>
</evidence>
<reference evidence="8 9" key="1">
    <citation type="submission" date="2017-06" db="EMBL/GenBank/DDBJ databases">
        <title>Genome sequence of Bacillus sonorensis strain SRCM101395.</title>
        <authorList>
            <person name="Cho S.H."/>
        </authorList>
    </citation>
    <scope>NUCLEOTIDE SEQUENCE [LARGE SCALE GENOMIC DNA]</scope>
    <source>
        <strain evidence="8 9">SRCM101395</strain>
    </source>
</reference>
<dbReference type="NCBIfam" id="TIGR00247">
    <property type="entry name" value="endolytic transglycosylase MltG"/>
    <property type="match status" value="1"/>
</dbReference>
<dbReference type="EC" id="4.2.2.29" evidence="7"/>
<dbReference type="PANTHER" id="PTHR30518">
    <property type="entry name" value="ENDOLYTIC MUREIN TRANSGLYCOSYLASE"/>
    <property type="match status" value="1"/>
</dbReference>
<dbReference type="Pfam" id="PF02618">
    <property type="entry name" value="YceG"/>
    <property type="match status" value="1"/>
</dbReference>
<dbReference type="HAMAP" id="MF_02065">
    <property type="entry name" value="MltG"/>
    <property type="match status" value="1"/>
</dbReference>
<keyword evidence="1 7" id="KW-1003">Cell membrane</keyword>
<evidence type="ECO:0000256" key="4">
    <source>
        <dbReference type="ARBA" id="ARBA00023136"/>
    </source>
</evidence>
<evidence type="ECO:0000256" key="6">
    <source>
        <dbReference type="ARBA" id="ARBA00023316"/>
    </source>
</evidence>
<feature type="transmembrane region" description="Helical" evidence="7">
    <location>
        <begin position="21"/>
        <end position="41"/>
    </location>
</feature>
<comment type="catalytic activity">
    <reaction evidence="7">
        <text>a peptidoglycan chain = a peptidoglycan chain with N-acetyl-1,6-anhydromuramyl-[peptide] at the reducing end + a peptidoglycan chain with N-acetylglucosamine at the non-reducing end.</text>
        <dbReference type="EC" id="4.2.2.29"/>
    </reaction>
</comment>
<comment type="similarity">
    <text evidence="7">Belongs to the transglycosylase MltG family.</text>
</comment>
<dbReference type="Gene3D" id="3.30.160.60">
    <property type="entry name" value="Classic Zinc Finger"/>
    <property type="match status" value="1"/>
</dbReference>
<keyword evidence="3 7" id="KW-1133">Transmembrane helix</keyword>
<evidence type="ECO:0000256" key="7">
    <source>
        <dbReference type="HAMAP-Rule" id="MF_02065"/>
    </source>
</evidence>
<protein>
    <recommendedName>
        <fullName evidence="7">Endolytic murein transglycosylase</fullName>
        <ecNumber evidence="7">4.2.2.29</ecNumber>
    </recommendedName>
    <alternativeName>
        <fullName evidence="7">Peptidoglycan lytic transglycosylase</fullName>
    </alternativeName>
    <alternativeName>
        <fullName evidence="7">Peptidoglycan polymerization terminase</fullName>
    </alternativeName>
</protein>
<proteinExistence type="inferred from homology"/>
<dbReference type="InterPro" id="IPR003770">
    <property type="entry name" value="MLTG-like"/>
</dbReference>
<organism evidence="8 9">
    <name type="scientific">Bacillus sonorensis</name>
    <dbReference type="NCBI Taxonomy" id="119858"/>
    <lineage>
        <taxon>Bacteria</taxon>
        <taxon>Bacillati</taxon>
        <taxon>Bacillota</taxon>
        <taxon>Bacilli</taxon>
        <taxon>Bacillales</taxon>
        <taxon>Bacillaceae</taxon>
        <taxon>Bacillus</taxon>
    </lineage>
</organism>
<accession>A0ABN5ABC1</accession>
<comment type="function">
    <text evidence="7">Functions as a peptidoglycan terminase that cleaves nascent peptidoglycan strands endolytically to terminate their elongation.</text>
</comment>
<gene>
    <name evidence="7" type="primary">mltG</name>
    <name evidence="8" type="ORF">S101395_01626</name>
</gene>
<evidence type="ECO:0000313" key="9">
    <source>
        <dbReference type="Proteomes" id="UP000196877"/>
    </source>
</evidence>
<keyword evidence="2 7" id="KW-0812">Transmembrane</keyword>
<evidence type="ECO:0000256" key="5">
    <source>
        <dbReference type="ARBA" id="ARBA00023239"/>
    </source>
</evidence>
<dbReference type="Gene3D" id="3.30.1490.480">
    <property type="entry name" value="Endolytic murein transglycosylase"/>
    <property type="match status" value="1"/>
</dbReference>
<dbReference type="GeneID" id="92854357"/>
<keyword evidence="5 7" id="KW-0456">Lyase</keyword>
<evidence type="ECO:0000256" key="2">
    <source>
        <dbReference type="ARBA" id="ARBA00022692"/>
    </source>
</evidence>
<keyword evidence="9" id="KW-1185">Reference proteome</keyword>
<dbReference type="CDD" id="cd08010">
    <property type="entry name" value="MltG_like"/>
    <property type="match status" value="1"/>
</dbReference>
<evidence type="ECO:0000256" key="3">
    <source>
        <dbReference type="ARBA" id="ARBA00022989"/>
    </source>
</evidence>
<evidence type="ECO:0000256" key="1">
    <source>
        <dbReference type="ARBA" id="ARBA00022475"/>
    </source>
</evidence>
<keyword evidence="4 7" id="KW-0472">Membrane</keyword>